<name>A0A0L6CXM0_9RHOB</name>
<evidence type="ECO:0000313" key="5">
    <source>
        <dbReference type="Proteomes" id="UP000037046"/>
    </source>
</evidence>
<sequence>MMRDTVLAKAVIGQDTLLRKIGLVLTGSLFVALAAQVSVPFFPVPMTLSTLAVLIVGLTFGSRMGAATLLAYLAEGAMGLPVFANGMNGASLVGPTAGFLYGYVGMAWLAGLAVEKGLARGVVSTALCGIAVSALLYIPGLAWPAAVMGKTVPELWAHWMAPFLIGDAVKAVIAAMVVYGGWKALEARRG</sequence>
<keyword evidence="2 3" id="KW-0472">Membrane</keyword>
<reference evidence="5" key="1">
    <citation type="submission" date="2015-07" db="EMBL/GenBank/DDBJ databases">
        <title>Draft Genome Sequence of Roseovarius tolerans EL-164, a producer of N-Acylated Alanine Methyl Esters (NAMEs).</title>
        <authorList>
            <person name="Voget S."/>
            <person name="Bruns H."/>
            <person name="Wagner-Doebler I."/>
            <person name="Schulz S."/>
            <person name="Daniel R."/>
        </authorList>
    </citation>
    <scope>NUCLEOTIDE SEQUENCE [LARGE SCALE GENOMIC DNA]</scope>
    <source>
        <strain evidence="5">EL-164</strain>
    </source>
</reference>
<comment type="similarity">
    <text evidence="1 2">Belongs to the BioY family.</text>
</comment>
<dbReference type="AlphaFoldDB" id="A0A0L6CXM0"/>
<dbReference type="PANTHER" id="PTHR34295">
    <property type="entry name" value="BIOTIN TRANSPORTER BIOY"/>
    <property type="match status" value="1"/>
</dbReference>
<feature type="transmembrane region" description="Helical" evidence="3">
    <location>
        <begin position="121"/>
        <end position="139"/>
    </location>
</feature>
<evidence type="ECO:0000256" key="1">
    <source>
        <dbReference type="ARBA" id="ARBA00010692"/>
    </source>
</evidence>
<organism evidence="4 5">
    <name type="scientific">Roseovarius tolerans</name>
    <dbReference type="NCBI Taxonomy" id="74031"/>
    <lineage>
        <taxon>Bacteria</taxon>
        <taxon>Pseudomonadati</taxon>
        <taxon>Pseudomonadota</taxon>
        <taxon>Alphaproteobacteria</taxon>
        <taxon>Rhodobacterales</taxon>
        <taxon>Roseobacteraceae</taxon>
        <taxon>Roseovarius</taxon>
    </lineage>
</organism>
<gene>
    <name evidence="4" type="primary">bioY</name>
    <name evidence="4" type="ORF">ROTO_10030</name>
</gene>
<dbReference type="PANTHER" id="PTHR34295:SF1">
    <property type="entry name" value="BIOTIN TRANSPORTER BIOY"/>
    <property type="match status" value="1"/>
</dbReference>
<keyword evidence="3" id="KW-0812">Transmembrane</keyword>
<keyword evidence="5" id="KW-1185">Reference proteome</keyword>
<protein>
    <recommendedName>
        <fullName evidence="2">Biotin transporter</fullName>
    </recommendedName>
</protein>
<evidence type="ECO:0000256" key="3">
    <source>
        <dbReference type="SAM" id="Phobius"/>
    </source>
</evidence>
<dbReference type="PATRIC" id="fig|74031.6.peg.1027"/>
<dbReference type="GO" id="GO:0015225">
    <property type="term" value="F:biotin transmembrane transporter activity"/>
    <property type="evidence" value="ECO:0007669"/>
    <property type="project" value="UniProtKB-UniRule"/>
</dbReference>
<keyword evidence="2" id="KW-0813">Transport</keyword>
<proteinExistence type="inferred from homology"/>
<dbReference type="Gene3D" id="1.10.1760.20">
    <property type="match status" value="1"/>
</dbReference>
<keyword evidence="2" id="KW-1003">Cell membrane</keyword>
<evidence type="ECO:0000313" key="4">
    <source>
        <dbReference type="EMBL" id="KNX42494.1"/>
    </source>
</evidence>
<dbReference type="STRING" id="74031.SAMN04488077_102153"/>
<dbReference type="PIRSF" id="PIRSF016661">
    <property type="entry name" value="BioY"/>
    <property type="match status" value="1"/>
</dbReference>
<feature type="transmembrane region" description="Helical" evidence="3">
    <location>
        <begin position="159"/>
        <end position="182"/>
    </location>
</feature>
<dbReference type="GO" id="GO:0005886">
    <property type="term" value="C:plasma membrane"/>
    <property type="evidence" value="ECO:0007669"/>
    <property type="project" value="UniProtKB-SubCell"/>
</dbReference>
<dbReference type="Proteomes" id="UP000037046">
    <property type="component" value="Unassembled WGS sequence"/>
</dbReference>
<dbReference type="EMBL" id="LGVV01000008">
    <property type="protein sequence ID" value="KNX42494.1"/>
    <property type="molecule type" value="Genomic_DNA"/>
</dbReference>
<comment type="caution">
    <text evidence="4">The sequence shown here is derived from an EMBL/GenBank/DDBJ whole genome shotgun (WGS) entry which is preliminary data.</text>
</comment>
<dbReference type="Pfam" id="PF02632">
    <property type="entry name" value="BioY"/>
    <property type="match status" value="1"/>
</dbReference>
<dbReference type="InterPro" id="IPR003784">
    <property type="entry name" value="BioY"/>
</dbReference>
<feature type="transmembrane region" description="Helical" evidence="3">
    <location>
        <begin position="92"/>
        <end position="114"/>
    </location>
</feature>
<evidence type="ECO:0000256" key="2">
    <source>
        <dbReference type="PIRNR" id="PIRNR016661"/>
    </source>
</evidence>
<feature type="transmembrane region" description="Helical" evidence="3">
    <location>
        <begin position="21"/>
        <end position="39"/>
    </location>
</feature>
<keyword evidence="3" id="KW-1133">Transmembrane helix</keyword>
<comment type="subcellular location">
    <subcellularLocation>
        <location evidence="2">Cell membrane</location>
        <topology evidence="2">Multi-pass membrane protein</topology>
    </subcellularLocation>
</comment>
<accession>A0A0L6CXM0</accession>